<evidence type="ECO:0000256" key="1">
    <source>
        <dbReference type="SAM" id="Phobius"/>
    </source>
</evidence>
<name>A0A3B1A140_9ZZZZ</name>
<dbReference type="Pfam" id="PF00672">
    <property type="entry name" value="HAMP"/>
    <property type="match status" value="1"/>
</dbReference>
<reference evidence="3" key="1">
    <citation type="submission" date="2018-06" db="EMBL/GenBank/DDBJ databases">
        <authorList>
            <person name="Zhirakovskaya E."/>
        </authorList>
    </citation>
    <scope>NUCLEOTIDE SEQUENCE</scope>
</reference>
<dbReference type="PROSITE" id="PS50885">
    <property type="entry name" value="HAMP"/>
    <property type="match status" value="1"/>
</dbReference>
<dbReference type="InterPro" id="IPR003660">
    <property type="entry name" value="HAMP_dom"/>
</dbReference>
<keyword evidence="1" id="KW-0472">Membrane</keyword>
<keyword evidence="1" id="KW-0812">Transmembrane</keyword>
<dbReference type="InterPro" id="IPR021796">
    <property type="entry name" value="Tll0287-like_dom"/>
</dbReference>
<dbReference type="SMART" id="SM00304">
    <property type="entry name" value="HAMP"/>
    <property type="match status" value="1"/>
</dbReference>
<dbReference type="SUPFAM" id="SSF158472">
    <property type="entry name" value="HAMP domain-like"/>
    <property type="match status" value="1"/>
</dbReference>
<feature type="domain" description="HAMP" evidence="2">
    <location>
        <begin position="233"/>
        <end position="286"/>
    </location>
</feature>
<evidence type="ECO:0000259" key="2">
    <source>
        <dbReference type="PROSITE" id="PS50885"/>
    </source>
</evidence>
<dbReference type="EMBL" id="UOFR01000067">
    <property type="protein sequence ID" value="VAW99458.1"/>
    <property type="molecule type" value="Genomic_DNA"/>
</dbReference>
<dbReference type="GO" id="GO:0016020">
    <property type="term" value="C:membrane"/>
    <property type="evidence" value="ECO:0007669"/>
    <property type="project" value="InterPro"/>
</dbReference>
<sequence>MKLWLKFNLVFLAAFAVGLTAIGMVSYEVLQRNAREEVLHTAGIIMQGAMSIRSYTIDEIRPLLSVQLKRDFLPQTVPAYAATNNIARLRKQYPDYSYKEATLNPTNPASRATEWETAIVEHFRNNEQKSELVGERESPTGKSLYIARPIRIKKEGCLTCHGKISDAPESMLALYGESNGFGWTMNEVVGSQIVSVPMEVALSRAKKTLTTFLIATGSVLLGMIILLNILLYRIVVRPVKKMSSIAHDVSMGKMDMPEYELKGKDEVASLSRSFNRMRRSLVNAMKLIDD</sequence>
<dbReference type="GO" id="GO:0007165">
    <property type="term" value="P:signal transduction"/>
    <property type="evidence" value="ECO:0007669"/>
    <property type="project" value="InterPro"/>
</dbReference>
<dbReference type="Pfam" id="PF11845">
    <property type="entry name" value="Tll0287-like"/>
    <property type="match status" value="1"/>
</dbReference>
<feature type="transmembrane region" description="Helical" evidence="1">
    <location>
        <begin position="212"/>
        <end position="235"/>
    </location>
</feature>
<dbReference type="AlphaFoldDB" id="A0A3B1A140"/>
<dbReference type="CDD" id="cd06225">
    <property type="entry name" value="HAMP"/>
    <property type="match status" value="1"/>
</dbReference>
<gene>
    <name evidence="3" type="ORF">MNBD_GAMMA21-1930</name>
</gene>
<accession>A0A3B1A140</accession>
<evidence type="ECO:0000313" key="3">
    <source>
        <dbReference type="EMBL" id="VAW99458.1"/>
    </source>
</evidence>
<protein>
    <recommendedName>
        <fullName evidence="2">HAMP domain-containing protein</fullName>
    </recommendedName>
</protein>
<proteinExistence type="predicted"/>
<keyword evidence="1" id="KW-1133">Transmembrane helix</keyword>
<organism evidence="3">
    <name type="scientific">hydrothermal vent metagenome</name>
    <dbReference type="NCBI Taxonomy" id="652676"/>
    <lineage>
        <taxon>unclassified sequences</taxon>
        <taxon>metagenomes</taxon>
        <taxon>ecological metagenomes</taxon>
    </lineage>
</organism>
<dbReference type="Gene3D" id="6.10.340.10">
    <property type="match status" value="1"/>
</dbReference>